<evidence type="ECO:0000259" key="2">
    <source>
        <dbReference type="Pfam" id="PF16344"/>
    </source>
</evidence>
<dbReference type="EMBL" id="FRXN01000004">
    <property type="protein sequence ID" value="SHO63883.1"/>
    <property type="molecule type" value="Genomic_DNA"/>
</dbReference>
<feature type="domain" description="Protein FecR C-terminal" evidence="2">
    <location>
        <begin position="290"/>
        <end position="357"/>
    </location>
</feature>
<reference evidence="3" key="1">
    <citation type="submission" date="2016-12" db="EMBL/GenBank/DDBJ databases">
        <authorList>
            <person name="Song W.-J."/>
            <person name="Kurnit D.M."/>
        </authorList>
    </citation>
    <scope>NUCLEOTIDE SEQUENCE [LARGE SCALE GENOMIC DNA]</scope>
    <source>
        <strain evidence="3">DSM 25035</strain>
    </source>
</reference>
<sequence>MSKANYTVEDFVLDPEFRKWIFKNNPEAKAYWESYLQKHPEKVQEIELARKILIHLPHEKKKISEEAKDSLWESISQGIDQESREQTDTKVVNLDSWSAIKQYEQEQSKKSRIAWKRKVAAVLILVASVGYFLTKSVRTAQEDTVEMVAEIEVHQAPPGVKSTITLEDGSKVFLNSGSKISYTKGFTDSLRLLQLEGEGYFEVAHDKSRPFVVQTGSISTTALGTSFNISSFPGDSVSISLVTGVVLVKNGDVEETLMPGEGIIASTQDSGWKKERFDVEQVLSWMNKTLIFKNTPFDRASLKLENWFGVDIVFENLVPNDLMVSGKFKDESLENILKGLSYSSRFEYELKGKQVYIHFKP</sequence>
<dbReference type="GO" id="GO:0016989">
    <property type="term" value="F:sigma factor antagonist activity"/>
    <property type="evidence" value="ECO:0007669"/>
    <property type="project" value="TreeGrafter"/>
</dbReference>
<dbReference type="RefSeq" id="WP_073572677.1">
    <property type="nucleotide sequence ID" value="NZ_FRXN01000004.1"/>
</dbReference>
<dbReference type="InterPro" id="IPR032508">
    <property type="entry name" value="FecR_C"/>
</dbReference>
<protein>
    <submittedName>
        <fullName evidence="3">FecR family protein</fullName>
    </submittedName>
</protein>
<evidence type="ECO:0000313" key="4">
    <source>
        <dbReference type="Proteomes" id="UP000184609"/>
    </source>
</evidence>
<keyword evidence="4" id="KW-1185">Reference proteome</keyword>
<dbReference type="OrthoDB" id="1099916at2"/>
<dbReference type="Pfam" id="PF16344">
    <property type="entry name" value="FecR_C"/>
    <property type="match status" value="1"/>
</dbReference>
<organism evidence="3 4">
    <name type="scientific">Algoriphagus zhangzhouensis</name>
    <dbReference type="NCBI Taxonomy" id="1073327"/>
    <lineage>
        <taxon>Bacteria</taxon>
        <taxon>Pseudomonadati</taxon>
        <taxon>Bacteroidota</taxon>
        <taxon>Cytophagia</taxon>
        <taxon>Cytophagales</taxon>
        <taxon>Cyclobacteriaceae</taxon>
        <taxon>Algoriphagus</taxon>
    </lineage>
</organism>
<accession>A0A1M7ZG77</accession>
<dbReference type="PANTHER" id="PTHR30273">
    <property type="entry name" value="PERIPLASMIC SIGNAL SENSOR AND SIGMA FACTOR ACTIVATOR FECR-RELATED"/>
    <property type="match status" value="1"/>
</dbReference>
<dbReference type="Gene3D" id="3.55.50.30">
    <property type="match status" value="1"/>
</dbReference>
<dbReference type="STRING" id="1073327.SAMN04488108_3049"/>
<dbReference type="InterPro" id="IPR012373">
    <property type="entry name" value="Ferrdict_sens_TM"/>
</dbReference>
<evidence type="ECO:0000313" key="3">
    <source>
        <dbReference type="EMBL" id="SHO63883.1"/>
    </source>
</evidence>
<gene>
    <name evidence="3" type="ORF">SAMN04488108_3049</name>
</gene>
<evidence type="ECO:0000259" key="1">
    <source>
        <dbReference type="Pfam" id="PF04773"/>
    </source>
</evidence>
<dbReference type="InterPro" id="IPR006860">
    <property type="entry name" value="FecR"/>
</dbReference>
<feature type="domain" description="FecR protein" evidence="1">
    <location>
        <begin position="157"/>
        <end position="246"/>
    </location>
</feature>
<dbReference type="Proteomes" id="UP000184609">
    <property type="component" value="Unassembled WGS sequence"/>
</dbReference>
<dbReference type="PANTHER" id="PTHR30273:SF2">
    <property type="entry name" value="PROTEIN FECR"/>
    <property type="match status" value="1"/>
</dbReference>
<proteinExistence type="predicted"/>
<dbReference type="Gene3D" id="2.60.120.1440">
    <property type="match status" value="1"/>
</dbReference>
<dbReference type="AlphaFoldDB" id="A0A1M7ZG77"/>
<dbReference type="Pfam" id="PF04773">
    <property type="entry name" value="FecR"/>
    <property type="match status" value="1"/>
</dbReference>
<name>A0A1M7ZG77_9BACT</name>
<dbReference type="PIRSF" id="PIRSF018266">
    <property type="entry name" value="FecR"/>
    <property type="match status" value="1"/>
</dbReference>